<dbReference type="AlphaFoldDB" id="K6ZJD6"/>
<proteinExistence type="predicted"/>
<organism evidence="1 2">
    <name type="scientific">Paraglaciecola mesophila KMM 241</name>
    <dbReference type="NCBI Taxonomy" id="1128912"/>
    <lineage>
        <taxon>Bacteria</taxon>
        <taxon>Pseudomonadati</taxon>
        <taxon>Pseudomonadota</taxon>
        <taxon>Gammaproteobacteria</taxon>
        <taxon>Alteromonadales</taxon>
        <taxon>Alteromonadaceae</taxon>
        <taxon>Paraglaciecola</taxon>
    </lineage>
</organism>
<evidence type="ECO:0000313" key="1">
    <source>
        <dbReference type="EMBL" id="GAC23495.1"/>
    </source>
</evidence>
<dbReference type="OrthoDB" id="982642at2"/>
<protein>
    <recommendedName>
        <fullName evidence="3">Pyocin activator protein PrtN</fullName>
    </recommendedName>
</protein>
<dbReference type="Proteomes" id="UP000006263">
    <property type="component" value="Unassembled WGS sequence"/>
</dbReference>
<dbReference type="Pfam" id="PF11112">
    <property type="entry name" value="PyocinActivator"/>
    <property type="match status" value="1"/>
</dbReference>
<dbReference type="RefSeq" id="WP_006991646.1">
    <property type="nucleotide sequence ID" value="NZ_BAEP01000023.1"/>
</dbReference>
<evidence type="ECO:0008006" key="3">
    <source>
        <dbReference type="Google" id="ProtNLM"/>
    </source>
</evidence>
<comment type="caution">
    <text evidence="1">The sequence shown here is derived from an EMBL/GenBank/DDBJ whole genome shotgun (WGS) entry which is preliminary data.</text>
</comment>
<dbReference type="EMBL" id="BAEP01000023">
    <property type="protein sequence ID" value="GAC23495.1"/>
    <property type="molecule type" value="Genomic_DNA"/>
</dbReference>
<dbReference type="GO" id="GO:0006355">
    <property type="term" value="P:regulation of DNA-templated transcription"/>
    <property type="evidence" value="ECO:0007669"/>
    <property type="project" value="InterPro"/>
</dbReference>
<name>K6ZJD6_9ALTE</name>
<reference evidence="1 2" key="1">
    <citation type="journal article" date="2017" name="Antonie Van Leeuwenhoek">
        <title>Rhizobium rhizosphaerae sp. nov., a novel species isolated from rice rhizosphere.</title>
        <authorList>
            <person name="Zhao J.J."/>
            <person name="Zhang J."/>
            <person name="Zhang R.J."/>
            <person name="Zhang C.W."/>
            <person name="Yin H.Q."/>
            <person name="Zhang X.X."/>
        </authorList>
    </citation>
    <scope>NUCLEOTIDE SEQUENCE [LARGE SCALE GENOMIC DNA]</scope>
    <source>
        <strain evidence="1 2">KMM 241</strain>
    </source>
</reference>
<accession>K6ZJD6</accession>
<sequence length="94" mass="10512">MNNTTLSLFATFGSAIIPFRDIVDKYLGITYDNALKQVKSGDLPLKIFRITSRQKAPYLVHIDDLSQLIENRRLAAQNKTKKYGKALISARGGV</sequence>
<dbReference type="InterPro" id="IPR020518">
    <property type="entry name" value="Tscrpt_reg_PrtN"/>
</dbReference>
<gene>
    <name evidence="1" type="ORF">GMES_1196</name>
</gene>
<evidence type="ECO:0000313" key="2">
    <source>
        <dbReference type="Proteomes" id="UP000006263"/>
    </source>
</evidence>